<evidence type="ECO:0000313" key="2">
    <source>
        <dbReference type="EMBL" id="GLS43941.1"/>
    </source>
</evidence>
<evidence type="ECO:0000313" key="4">
    <source>
        <dbReference type="Proteomes" id="UP000517759"/>
    </source>
</evidence>
<dbReference type="GO" id="GO:0035556">
    <property type="term" value="P:intracellular signal transduction"/>
    <property type="evidence" value="ECO:0007669"/>
    <property type="project" value="InterPro"/>
</dbReference>
<comment type="caution">
    <text evidence="3">The sequence shown here is derived from an EMBL/GenBank/DDBJ whole genome shotgun (WGS) entry which is preliminary data.</text>
</comment>
<dbReference type="EMBL" id="BSPG01000008">
    <property type="protein sequence ID" value="GLS43941.1"/>
    <property type="molecule type" value="Genomic_DNA"/>
</dbReference>
<protein>
    <submittedName>
        <fullName evidence="3">Adenylate cyclase</fullName>
        <ecNumber evidence="3">4.6.1.1</ecNumber>
    </submittedName>
</protein>
<reference evidence="3 4" key="3">
    <citation type="submission" date="2020-08" db="EMBL/GenBank/DDBJ databases">
        <title>Genomic Encyclopedia of Type Strains, Phase IV (KMG-IV): sequencing the most valuable type-strain genomes for metagenomic binning, comparative biology and taxonomic classification.</title>
        <authorList>
            <person name="Goeker M."/>
        </authorList>
    </citation>
    <scope>NUCLEOTIDE SEQUENCE [LARGE SCALE GENOMIC DNA]</scope>
    <source>
        <strain evidence="3 4">DSM 24105</strain>
    </source>
</reference>
<dbReference type="PANTHER" id="PTHR43081">
    <property type="entry name" value="ADENYLATE CYCLASE, TERMINAL-DIFFERENTIATION SPECIFIC-RELATED"/>
    <property type="match status" value="1"/>
</dbReference>
<dbReference type="SMART" id="SM00044">
    <property type="entry name" value="CYCc"/>
    <property type="match status" value="1"/>
</dbReference>
<dbReference type="Pfam" id="PF00211">
    <property type="entry name" value="Guanylate_cyc"/>
    <property type="match status" value="1"/>
</dbReference>
<organism evidence="3 4">
    <name type="scientific">Methylobacterium brachythecii</name>
    <dbReference type="NCBI Taxonomy" id="1176177"/>
    <lineage>
        <taxon>Bacteria</taxon>
        <taxon>Pseudomonadati</taxon>
        <taxon>Pseudomonadota</taxon>
        <taxon>Alphaproteobacteria</taxon>
        <taxon>Hyphomicrobiales</taxon>
        <taxon>Methylobacteriaceae</taxon>
        <taxon>Methylobacterium</taxon>
    </lineage>
</organism>
<reference evidence="5" key="2">
    <citation type="journal article" date="2019" name="Int. J. Syst. Evol. Microbiol.">
        <title>The Global Catalogue of Microorganisms (GCM) 10K type strain sequencing project: providing services to taxonomists for standard genome sequencing and annotation.</title>
        <authorList>
            <consortium name="The Broad Institute Genomics Platform"/>
            <consortium name="The Broad Institute Genome Sequencing Center for Infectious Disease"/>
            <person name="Wu L."/>
            <person name="Ma J."/>
        </authorList>
    </citation>
    <scope>NUCLEOTIDE SEQUENCE [LARGE SCALE GENOMIC DNA]</scope>
    <source>
        <strain evidence="5">NBRC 107710</strain>
    </source>
</reference>
<dbReference type="AlphaFoldDB" id="A0A7W6F5U2"/>
<dbReference type="RefSeq" id="WP_183502839.1">
    <property type="nucleotide sequence ID" value="NZ_BSPG01000008.1"/>
</dbReference>
<dbReference type="PANTHER" id="PTHR43081:SF11">
    <property type="entry name" value="BLR2264 PROTEIN"/>
    <property type="match status" value="1"/>
</dbReference>
<feature type="domain" description="Guanylate cyclase" evidence="1">
    <location>
        <begin position="214"/>
        <end position="349"/>
    </location>
</feature>
<dbReference type="Gene3D" id="3.30.70.1230">
    <property type="entry name" value="Nucleotide cyclase"/>
    <property type="match status" value="1"/>
</dbReference>
<dbReference type="SUPFAM" id="SSF55073">
    <property type="entry name" value="Nucleotide cyclase"/>
    <property type="match status" value="1"/>
</dbReference>
<reference evidence="2" key="4">
    <citation type="submission" date="2023-01" db="EMBL/GenBank/DDBJ databases">
        <title>Draft genome sequence of Methylobacterium brachythecii strain NBRC 107710.</title>
        <authorList>
            <person name="Sun Q."/>
            <person name="Mori K."/>
        </authorList>
    </citation>
    <scope>NUCLEOTIDE SEQUENCE</scope>
    <source>
        <strain evidence="2">NBRC 107710</strain>
    </source>
</reference>
<dbReference type="Proteomes" id="UP001156881">
    <property type="component" value="Unassembled WGS sequence"/>
</dbReference>
<dbReference type="PROSITE" id="PS50125">
    <property type="entry name" value="GUANYLATE_CYCLASE_2"/>
    <property type="match status" value="1"/>
</dbReference>
<name>A0A7W6F5U2_9HYPH</name>
<sequence>METERLSARLRDWITERATASDDGEALLDGLCNALCQAGVPLWRASVSGPTIDPTHRGVGLTWYAQEGMTLTFIPHEQDEAMWLRSPIFALLESGEHSVRYRLEALRNGEDFPILHELRDKGGTDYLLHLVTFAPGLALRGVALSFATREAGGFDEDSVSVIEAILPTLGLALARLSLAHTLREVLGTYVGPVTAGQVLEGNVRRGQGRTVSAAILLADLRGFTALSDRSDPLDMVTWLNEHFDALGDPVTGQGGEILKFLGDGFLAAFRVPDADELPCSVCRQALAAAMDALAANDALNARRRAAGQPELPADLVLHFGEVVYGNVGTGRRLDFTLIGRAVNEASRIEGQCQSLGHPLLISDAFAARCADALEEVGTVPLRGLARPQRLWTLPGLDRSVPAAATSQ</sequence>
<dbReference type="CDD" id="cd07302">
    <property type="entry name" value="CHD"/>
    <property type="match status" value="1"/>
</dbReference>
<reference evidence="2" key="1">
    <citation type="journal article" date="2014" name="Int. J. Syst. Evol. Microbiol.">
        <title>Complete genome of a new Firmicutes species belonging to the dominant human colonic microbiota ('Ruminococcus bicirculans') reveals two chromosomes and a selective capacity to utilize plant glucans.</title>
        <authorList>
            <consortium name="NISC Comparative Sequencing Program"/>
            <person name="Wegmann U."/>
            <person name="Louis P."/>
            <person name="Goesmann A."/>
            <person name="Henrissat B."/>
            <person name="Duncan S.H."/>
            <person name="Flint H.J."/>
        </authorList>
    </citation>
    <scope>NUCLEOTIDE SEQUENCE</scope>
    <source>
        <strain evidence="2">NBRC 107710</strain>
    </source>
</reference>
<dbReference type="InterPro" id="IPR001054">
    <property type="entry name" value="A/G_cyclase"/>
</dbReference>
<dbReference type="EC" id="4.6.1.1" evidence="3"/>
<keyword evidence="3" id="KW-0456">Lyase</keyword>
<dbReference type="GO" id="GO:0004016">
    <property type="term" value="F:adenylate cyclase activity"/>
    <property type="evidence" value="ECO:0007669"/>
    <property type="project" value="UniProtKB-EC"/>
</dbReference>
<dbReference type="InterPro" id="IPR029787">
    <property type="entry name" value="Nucleotide_cyclase"/>
</dbReference>
<keyword evidence="5" id="KW-1185">Reference proteome</keyword>
<dbReference type="Proteomes" id="UP000517759">
    <property type="component" value="Unassembled WGS sequence"/>
</dbReference>
<evidence type="ECO:0000313" key="5">
    <source>
        <dbReference type="Proteomes" id="UP001156881"/>
    </source>
</evidence>
<evidence type="ECO:0000313" key="3">
    <source>
        <dbReference type="EMBL" id="MBB3901702.1"/>
    </source>
</evidence>
<dbReference type="EMBL" id="JACIDN010000002">
    <property type="protein sequence ID" value="MBB3901702.1"/>
    <property type="molecule type" value="Genomic_DNA"/>
</dbReference>
<gene>
    <name evidence="2" type="ORF">GCM10007884_19270</name>
    <name evidence="3" type="ORF">GGR33_001188</name>
</gene>
<accession>A0A7W6F5U2</accession>
<dbReference type="GO" id="GO:0006171">
    <property type="term" value="P:cAMP biosynthetic process"/>
    <property type="evidence" value="ECO:0007669"/>
    <property type="project" value="TreeGrafter"/>
</dbReference>
<proteinExistence type="predicted"/>
<dbReference type="InterPro" id="IPR050697">
    <property type="entry name" value="Adenylyl/Guanylyl_Cyclase_3/4"/>
</dbReference>
<evidence type="ECO:0000259" key="1">
    <source>
        <dbReference type="PROSITE" id="PS50125"/>
    </source>
</evidence>